<evidence type="ECO:0000313" key="3">
    <source>
        <dbReference type="Proteomes" id="UP001596105"/>
    </source>
</evidence>
<protein>
    <recommendedName>
        <fullName evidence="4">DUF4386 domain-containing protein</fullName>
    </recommendedName>
</protein>
<feature type="transmembrane region" description="Helical" evidence="1">
    <location>
        <begin position="76"/>
        <end position="100"/>
    </location>
</feature>
<dbReference type="RefSeq" id="WP_209749264.1">
    <property type="nucleotide sequence ID" value="NZ_JBHSMH010000003.1"/>
</dbReference>
<feature type="transmembrane region" description="Helical" evidence="1">
    <location>
        <begin position="134"/>
        <end position="154"/>
    </location>
</feature>
<accession>A0ABW0LPU6</accession>
<feature type="transmembrane region" description="Helical" evidence="1">
    <location>
        <begin position="12"/>
        <end position="34"/>
    </location>
</feature>
<feature type="transmembrane region" description="Helical" evidence="1">
    <location>
        <begin position="192"/>
        <end position="209"/>
    </location>
</feature>
<gene>
    <name evidence="2" type="ORF">ACFPPD_01145</name>
</gene>
<keyword evidence="3" id="KW-1185">Reference proteome</keyword>
<sequence>MNSNRQITTSSLIRWAGLSAMVGGIFYVVVGMFHQPNVLSSVTTTQWAIVHSLATAMCFFFLLGITGLYARQVDKVGWLGLAGFVLLSFWAVITATFTFAEVSILPLLATEAPMLAEGFIGIFTSSAGETNFGVLANIWTLTGPLYILGGLLFGIATFRAGILPRWAAVLLAVGTVLAPVAALLPPEHEPKIAVPVGGALAWLGYALWAERRKQAS</sequence>
<dbReference type="Proteomes" id="UP001596105">
    <property type="component" value="Unassembled WGS sequence"/>
</dbReference>
<proteinExistence type="predicted"/>
<dbReference type="EMBL" id="JBHSMH010000003">
    <property type="protein sequence ID" value="MFC5467305.1"/>
    <property type="molecule type" value="Genomic_DNA"/>
</dbReference>
<evidence type="ECO:0000313" key="2">
    <source>
        <dbReference type="EMBL" id="MFC5467305.1"/>
    </source>
</evidence>
<evidence type="ECO:0000256" key="1">
    <source>
        <dbReference type="SAM" id="Phobius"/>
    </source>
</evidence>
<organism evidence="2 3">
    <name type="scientific">Cohnella suwonensis</name>
    <dbReference type="NCBI Taxonomy" id="696072"/>
    <lineage>
        <taxon>Bacteria</taxon>
        <taxon>Bacillati</taxon>
        <taxon>Bacillota</taxon>
        <taxon>Bacilli</taxon>
        <taxon>Bacillales</taxon>
        <taxon>Paenibacillaceae</taxon>
        <taxon>Cohnella</taxon>
    </lineage>
</organism>
<keyword evidence="1" id="KW-0812">Transmembrane</keyword>
<keyword evidence="1" id="KW-0472">Membrane</keyword>
<reference evidence="3" key="1">
    <citation type="journal article" date="2019" name="Int. J. Syst. Evol. Microbiol.">
        <title>The Global Catalogue of Microorganisms (GCM) 10K type strain sequencing project: providing services to taxonomists for standard genome sequencing and annotation.</title>
        <authorList>
            <consortium name="The Broad Institute Genomics Platform"/>
            <consortium name="The Broad Institute Genome Sequencing Center for Infectious Disease"/>
            <person name="Wu L."/>
            <person name="Ma J."/>
        </authorList>
    </citation>
    <scope>NUCLEOTIDE SEQUENCE [LARGE SCALE GENOMIC DNA]</scope>
    <source>
        <strain evidence="3">CCUG 57113</strain>
    </source>
</reference>
<comment type="caution">
    <text evidence="2">The sequence shown here is derived from an EMBL/GenBank/DDBJ whole genome shotgun (WGS) entry which is preliminary data.</text>
</comment>
<name>A0ABW0LPU6_9BACL</name>
<feature type="transmembrane region" description="Helical" evidence="1">
    <location>
        <begin position="46"/>
        <end position="69"/>
    </location>
</feature>
<evidence type="ECO:0008006" key="4">
    <source>
        <dbReference type="Google" id="ProtNLM"/>
    </source>
</evidence>
<keyword evidence="1" id="KW-1133">Transmembrane helix</keyword>
<feature type="transmembrane region" description="Helical" evidence="1">
    <location>
        <begin position="166"/>
        <end position="186"/>
    </location>
</feature>